<dbReference type="InterPro" id="IPR002803">
    <property type="entry name" value="FBPase_V"/>
</dbReference>
<comment type="catalytic activity">
    <reaction evidence="1 15">
        <text>beta-D-fructose 1,6-bisphosphate + H2O = beta-D-fructose 6-phosphate + phosphate</text>
        <dbReference type="Rhea" id="RHEA:11064"/>
        <dbReference type="ChEBI" id="CHEBI:15377"/>
        <dbReference type="ChEBI" id="CHEBI:32966"/>
        <dbReference type="ChEBI" id="CHEBI:43474"/>
        <dbReference type="ChEBI" id="CHEBI:57634"/>
        <dbReference type="EC" id="3.1.3.11"/>
    </reaction>
</comment>
<evidence type="ECO:0000256" key="6">
    <source>
        <dbReference type="ARBA" id="ARBA00013093"/>
    </source>
</evidence>
<feature type="binding site" evidence="15">
    <location>
        <position position="18"/>
    </location>
    <ligand>
        <name>dihydroxyacetone phosphate</name>
        <dbReference type="ChEBI" id="CHEBI:57642"/>
    </ligand>
</feature>
<accession>A0A0F7FG80</accession>
<feature type="binding site" evidence="15">
    <location>
        <position position="52"/>
    </location>
    <ligand>
        <name>Mg(2+)</name>
        <dbReference type="ChEBI" id="CHEBI:18420"/>
        <label>1</label>
    </ligand>
</feature>
<dbReference type="InterPro" id="IPR036076">
    <property type="entry name" value="FBPase_V_sf"/>
</dbReference>
<feature type="active site" description="Schiff-base intermediate with DHAP; for FBP aldolase activity" evidence="15">
    <location>
        <position position="232"/>
    </location>
</feature>
<name>A0A0F7FG80_9CREN</name>
<feature type="binding site" evidence="15">
    <location>
        <position position="266"/>
    </location>
    <ligand>
        <name>dihydroxyacetone phosphate</name>
        <dbReference type="ChEBI" id="CHEBI:57642"/>
    </ligand>
</feature>
<dbReference type="STRING" id="1550241.MA03_00620"/>
<dbReference type="HOGENOM" id="CLU_041630_0_0_2"/>
<feature type="binding site" evidence="15">
    <location>
        <position position="133"/>
    </location>
    <ligand>
        <name>dihydroxyacetone phosphate</name>
        <dbReference type="ChEBI" id="CHEBI:57642"/>
    </ligand>
</feature>
<dbReference type="EC" id="4.1.2.13" evidence="15"/>
<evidence type="ECO:0000256" key="5">
    <source>
        <dbReference type="ARBA" id="ARBA00011820"/>
    </source>
</evidence>
<dbReference type="RefSeq" id="WP_052883418.1">
    <property type="nucleotide sequence ID" value="NZ_CP009961.1"/>
</dbReference>
<dbReference type="GO" id="GO:0006094">
    <property type="term" value="P:gluconeogenesis"/>
    <property type="evidence" value="ECO:0007669"/>
    <property type="project" value="UniProtKB-UniRule"/>
</dbReference>
<feature type="binding site" evidence="15">
    <location>
        <position position="234"/>
    </location>
    <ligand>
        <name>Mg(2+)</name>
        <dbReference type="ChEBI" id="CHEBI:18420"/>
        <label>2</label>
    </ligand>
</feature>
<feature type="active site" description="Proton donor/acceptor; for FBP aldolase activity" evidence="15">
    <location>
        <position position="229"/>
    </location>
</feature>
<comment type="subunit">
    <text evidence="5 15">Homooctamer; dimer of tetramers.</text>
</comment>
<dbReference type="GeneID" id="25400689"/>
<proteinExistence type="inferred from homology"/>
<evidence type="ECO:0000256" key="9">
    <source>
        <dbReference type="ARBA" id="ARBA00022723"/>
    </source>
</evidence>
<dbReference type="Proteomes" id="UP000067434">
    <property type="component" value="Chromosome"/>
</dbReference>
<dbReference type="PATRIC" id="fig|1550241.5.peg.126"/>
<feature type="binding site" evidence="15">
    <location>
        <position position="95"/>
    </location>
    <ligand>
        <name>Mg(2+)</name>
        <dbReference type="ChEBI" id="CHEBI:18420"/>
        <label>1</label>
    </ligand>
</feature>
<evidence type="ECO:0000256" key="10">
    <source>
        <dbReference type="ARBA" id="ARBA00022801"/>
    </source>
</evidence>
<feature type="binding site" evidence="15">
    <location>
        <position position="232"/>
    </location>
    <ligand>
        <name>Mg(2+)</name>
        <dbReference type="ChEBI" id="CHEBI:18420"/>
        <label>3</label>
    </ligand>
</feature>
<keyword evidence="10 15" id="KW-0378">Hydrolase</keyword>
<keyword evidence="8 15" id="KW-0312">Gluconeogenesis</keyword>
<feature type="binding site" description="in other chain" evidence="15">
    <location>
        <begin position="104"/>
        <end position="105"/>
    </location>
    <ligand>
        <name>beta-D-fructose 1,6-bisphosphate</name>
        <dbReference type="ChEBI" id="CHEBI:32966"/>
        <note>ligand shared between dimeric partners</note>
    </ligand>
</feature>
<evidence type="ECO:0000256" key="1">
    <source>
        <dbReference type="ARBA" id="ARBA00001273"/>
    </source>
</evidence>
<dbReference type="PIRSF" id="PIRSF015647">
    <property type="entry name" value="FBPtase_archl"/>
    <property type="match status" value="1"/>
</dbReference>
<dbReference type="OrthoDB" id="5829at2157"/>
<feature type="active site" description="Proton acceptor; for FBP phosphatase activity" evidence="15">
    <location>
        <position position="11"/>
    </location>
</feature>
<keyword evidence="12 15" id="KW-0456">Lyase</keyword>
<feature type="binding site" description="in other chain" evidence="15">
    <location>
        <position position="266"/>
    </location>
    <ligand>
        <name>beta-D-fructose 1,6-bisphosphate</name>
        <dbReference type="ChEBI" id="CHEBI:32966"/>
        <note>ligand shared between dimeric partners</note>
    </ligand>
</feature>
<feature type="binding site" evidence="15">
    <location>
        <position position="234"/>
    </location>
    <ligand>
        <name>Mg(2+)</name>
        <dbReference type="ChEBI" id="CHEBI:18420"/>
        <label>3</label>
    </ligand>
</feature>
<feature type="binding site" description="in other chain" evidence="15">
    <location>
        <position position="348"/>
    </location>
    <ligand>
        <name>beta-D-fructose 1,6-bisphosphate</name>
        <dbReference type="ChEBI" id="CHEBI:32966"/>
        <note>ligand shared between dimeric partners</note>
    </ligand>
</feature>
<keyword evidence="17" id="KW-1185">Reference proteome</keyword>
<evidence type="ECO:0000256" key="13">
    <source>
        <dbReference type="ARBA" id="ARBA00023270"/>
    </source>
</evidence>
<organism evidence="16 17">
    <name type="scientific">Infirmifilum uzonense</name>
    <dbReference type="NCBI Taxonomy" id="1550241"/>
    <lineage>
        <taxon>Archaea</taxon>
        <taxon>Thermoproteota</taxon>
        <taxon>Thermoprotei</taxon>
        <taxon>Thermofilales</taxon>
        <taxon>Thermofilaceae</taxon>
        <taxon>Infirmifilum</taxon>
    </lineage>
</organism>
<dbReference type="PANTHER" id="PTHR38341:SF1">
    <property type="entry name" value="FRUCTOSE-1,6-BISPHOSPHATE ALDOLASE_PHOSPHATASE"/>
    <property type="match status" value="1"/>
</dbReference>
<dbReference type="UniPathway" id="UPA00138"/>
<feature type="binding site" evidence="15">
    <location>
        <position position="18"/>
    </location>
    <ligand>
        <name>Mg(2+)</name>
        <dbReference type="ChEBI" id="CHEBI:18420"/>
        <label>1</label>
    </ligand>
</feature>
<dbReference type="GO" id="GO:0042132">
    <property type="term" value="F:fructose 1,6-bisphosphate 1-phosphatase activity"/>
    <property type="evidence" value="ECO:0007669"/>
    <property type="project" value="UniProtKB-UniRule"/>
</dbReference>
<feature type="binding site" description="in other chain" evidence="15">
    <location>
        <position position="133"/>
    </location>
    <ligand>
        <name>beta-D-fructose 1,6-bisphosphate</name>
        <dbReference type="ChEBI" id="CHEBI:32966"/>
        <note>ligand shared between dimeric partners</note>
    </ligand>
</feature>
<protein>
    <recommendedName>
        <fullName evidence="7 15">Fructose-1,6-bisphosphate aldolase/phosphatase</fullName>
        <shortName evidence="15">FBP A/P</shortName>
        <shortName evidence="15">FBP aldolase/phosphatase</shortName>
        <ecNumber evidence="6 15">3.1.3.11</ecNumber>
        <ecNumber evidence="15">4.1.2.13</ecNumber>
    </recommendedName>
</protein>
<evidence type="ECO:0000256" key="2">
    <source>
        <dbReference type="ARBA" id="ARBA00001946"/>
    </source>
</evidence>
<dbReference type="NCBIfam" id="NF041126">
    <property type="entry name" value="FBP_aldo_phos"/>
    <property type="match status" value="1"/>
</dbReference>
<evidence type="ECO:0000256" key="7">
    <source>
        <dbReference type="ARBA" id="ARBA00018635"/>
    </source>
</evidence>
<evidence type="ECO:0000256" key="14">
    <source>
        <dbReference type="ARBA" id="ARBA00023277"/>
    </source>
</evidence>
<gene>
    <name evidence="15" type="primary">fbp</name>
    <name evidence="16" type="ORF">MA03_00620</name>
</gene>
<dbReference type="GO" id="GO:0004332">
    <property type="term" value="F:fructose-bisphosphate aldolase activity"/>
    <property type="evidence" value="ECO:0007669"/>
    <property type="project" value="UniProtKB-UniRule"/>
</dbReference>
<dbReference type="EC" id="3.1.3.11" evidence="6 15"/>
<feature type="binding site" evidence="15">
    <location>
        <position position="53"/>
    </location>
    <ligand>
        <name>Mg(2+)</name>
        <dbReference type="ChEBI" id="CHEBI:18420"/>
        <label>2</label>
    </ligand>
</feature>
<evidence type="ECO:0000313" key="16">
    <source>
        <dbReference type="EMBL" id="AKG38092.1"/>
    </source>
</evidence>
<dbReference type="HAMAP" id="MF_02067">
    <property type="entry name" value="FBP_aldolase_phosphatase"/>
    <property type="match status" value="1"/>
</dbReference>
<dbReference type="AlphaFoldDB" id="A0A0F7FG80"/>
<feature type="binding site" evidence="15">
    <location>
        <position position="287"/>
    </location>
    <ligand>
        <name>dihydroxyacetone phosphate</name>
        <dbReference type="ChEBI" id="CHEBI:57642"/>
    </ligand>
</feature>
<comment type="catalytic activity">
    <reaction evidence="15">
        <text>beta-D-fructose 1,6-bisphosphate = D-glyceraldehyde 3-phosphate + dihydroxyacetone phosphate</text>
        <dbReference type="Rhea" id="RHEA:14729"/>
        <dbReference type="ChEBI" id="CHEBI:32966"/>
        <dbReference type="ChEBI" id="CHEBI:57642"/>
        <dbReference type="ChEBI" id="CHEBI:59776"/>
        <dbReference type="EC" id="4.1.2.13"/>
    </reaction>
</comment>
<comment type="function">
    <text evidence="15">Catalyzes two subsequent steps in gluconeogenesis: the aldol condensation of dihydroxyacetone phosphate (DHAP) and glyceraldehyde-3-phosphate (GA3P) to fructose-1,6-bisphosphate (FBP), and the dephosphorylation of FBP to fructose-6-phosphate (F6P).</text>
</comment>
<feature type="binding site" evidence="15">
    <location>
        <begin position="242"/>
        <end position="243"/>
    </location>
    <ligand>
        <name>beta-D-fructose 1,6-bisphosphate</name>
        <dbReference type="ChEBI" id="CHEBI:32966"/>
        <note>ligand shared between dimeric partners</note>
    </ligand>
</feature>
<comment type="similarity">
    <text evidence="4 15">Belongs to the FBP aldolase/phosphatase family.</text>
</comment>
<dbReference type="Pfam" id="PF01950">
    <property type="entry name" value="FBPase_3"/>
    <property type="match status" value="1"/>
</dbReference>
<feature type="binding site" evidence="15">
    <location>
        <position position="11"/>
    </location>
    <ligand>
        <name>Mg(2+)</name>
        <dbReference type="ChEBI" id="CHEBI:18420"/>
        <label>1</label>
    </ligand>
</feature>
<feature type="binding site" description="in other chain" evidence="15">
    <location>
        <position position="18"/>
    </location>
    <ligand>
        <name>beta-D-fructose 1,6-bisphosphate</name>
        <dbReference type="ChEBI" id="CHEBI:32966"/>
        <note>ligand shared between dimeric partners</note>
    </ligand>
</feature>
<evidence type="ECO:0000256" key="15">
    <source>
        <dbReference type="HAMAP-Rule" id="MF_02067"/>
    </source>
</evidence>
<keyword evidence="14 15" id="KW-0119">Carbohydrate metabolism</keyword>
<comment type="cofactor">
    <cofactor evidence="2 15">
        <name>Mg(2+)</name>
        <dbReference type="ChEBI" id="CHEBI:18420"/>
    </cofactor>
</comment>
<evidence type="ECO:0000256" key="4">
    <source>
        <dbReference type="ARBA" id="ARBA00010693"/>
    </source>
</evidence>
<keyword evidence="11 15" id="KW-0460">Magnesium</keyword>
<comment type="pathway">
    <text evidence="3 15">Carbohydrate biosynthesis; gluconeogenesis.</text>
</comment>
<feature type="binding site" evidence="15">
    <location>
        <position position="233"/>
    </location>
    <ligand>
        <name>Mg(2+)</name>
        <dbReference type="ChEBI" id="CHEBI:18420"/>
        <label>4</label>
    </ligand>
</feature>
<evidence type="ECO:0000256" key="8">
    <source>
        <dbReference type="ARBA" id="ARBA00022432"/>
    </source>
</evidence>
<dbReference type="GO" id="GO:0000287">
    <property type="term" value="F:magnesium ion binding"/>
    <property type="evidence" value="ECO:0007669"/>
    <property type="project" value="UniProtKB-UniRule"/>
</dbReference>
<feature type="binding site" description="in other chain" evidence="15">
    <location>
        <position position="287"/>
    </location>
    <ligand>
        <name>beta-D-fructose 1,6-bisphosphate</name>
        <dbReference type="ChEBI" id="CHEBI:32966"/>
        <note>ligand shared between dimeric partners</note>
    </ligand>
</feature>
<dbReference type="KEGG" id="thf:MA03_00620"/>
<sequence>MKITVSLIKADIGGMAGHITVHPGHEELAKKKLAEAKETGLIRDFYVFHVGDDLQLLMTHTRGENNPEIHKLAWDVFVEATEKISKPLKLYGAGQDLLSDTFSGNVRGLGPGVAEMEFEERRSEPLLVFAADKTEPGAWNLKLYKIFADPFNTAGLVIDPTMHEGFIFEVLDLIEHKAVKLKAPEELYDLLALIGTPGRYVIRRIWRKSDNEVAATASVTRLSLIAGRYVGKDDPVLVVRAQHGFPATGEVLEAFAFPHLVSGWMRGSHTGPLMPVSLRDAKCTRFDGPPRLVGLGFQLHDGYLEGPVDLFDDPAFEHTRRLATEIAEYMRRHGPFMPHRLGPEEMEYTTLPQVLKKLQDRFVPAE</sequence>
<evidence type="ECO:0000256" key="3">
    <source>
        <dbReference type="ARBA" id="ARBA00004742"/>
    </source>
</evidence>
<dbReference type="PANTHER" id="PTHR38341">
    <property type="entry name" value="FRUCTOSE-1,6-BISPHOSPHATE ALDOLASE/PHOSPHATASE"/>
    <property type="match status" value="1"/>
</dbReference>
<evidence type="ECO:0000256" key="12">
    <source>
        <dbReference type="ARBA" id="ARBA00023239"/>
    </source>
</evidence>
<dbReference type="EMBL" id="CP009961">
    <property type="protein sequence ID" value="AKG38092.1"/>
    <property type="molecule type" value="Genomic_DNA"/>
</dbReference>
<reference evidence="16 17" key="1">
    <citation type="journal article" date="2015" name="Stand. Genomic Sci.">
        <title>Complete genome sequence of and proposal of Thermofilum uzonense sp. nov. a novel hyperthermophilic crenarchaeon and emended description of the genus Thermofilum.</title>
        <authorList>
            <person name="Toshchakov S.V."/>
            <person name="Korzhenkov A.A."/>
            <person name="Samarov N.I."/>
            <person name="Mazunin I.O."/>
            <person name="Mozhey O.I."/>
            <person name="Shmyr I.S."/>
            <person name="Derbikova K.S."/>
            <person name="Taranov E.A."/>
            <person name="Dominova I.N."/>
            <person name="Bonch-Osmolovskaya E.A."/>
            <person name="Patrushev M.V."/>
            <person name="Podosokorskaya O.A."/>
            <person name="Kublanov I.V."/>
        </authorList>
    </citation>
    <scope>NUCLEOTIDE SEQUENCE [LARGE SCALE GENOMIC DNA]</scope>
    <source>
        <strain evidence="16 17">1807-2</strain>
    </source>
</reference>
<evidence type="ECO:0000313" key="17">
    <source>
        <dbReference type="Proteomes" id="UP000067434"/>
    </source>
</evidence>
<keyword evidence="13 15" id="KW-0704">Schiff base</keyword>
<feature type="binding site" evidence="15">
    <location>
        <position position="52"/>
    </location>
    <ligand>
        <name>Mg(2+)</name>
        <dbReference type="ChEBI" id="CHEBI:18420"/>
        <label>2</label>
    </ligand>
</feature>
<keyword evidence="9 15" id="KW-0479">Metal-binding</keyword>
<feature type="binding site" evidence="15">
    <location>
        <position position="132"/>
    </location>
    <ligand>
        <name>Mg(2+)</name>
        <dbReference type="ChEBI" id="CHEBI:18420"/>
        <label>2</label>
    </ligand>
</feature>
<evidence type="ECO:0000256" key="11">
    <source>
        <dbReference type="ARBA" id="ARBA00022842"/>
    </source>
</evidence>
<comment type="domain">
    <text evidence="15">Consists of a single catalytic domain, but remodels its active-site architecture via a large structural change to exhibit dual activities.</text>
</comment>
<feature type="binding site" description="in other chain" evidence="15">
    <location>
        <position position="91"/>
    </location>
    <ligand>
        <name>beta-D-fructose 1,6-bisphosphate</name>
        <dbReference type="ChEBI" id="CHEBI:32966"/>
        <note>ligand shared between dimeric partners</note>
    </ligand>
</feature>
<dbReference type="SUPFAM" id="SSF111249">
    <property type="entry name" value="Sulfolobus fructose-1,6-bisphosphatase-like"/>
    <property type="match status" value="1"/>
</dbReference>
<feature type="binding site" evidence="15">
    <location>
        <position position="233"/>
    </location>
    <ligand>
        <name>Mg(2+)</name>
        <dbReference type="ChEBI" id="CHEBI:18420"/>
        <label>3</label>
    </ligand>
</feature>